<evidence type="ECO:0000256" key="3">
    <source>
        <dbReference type="PROSITE-ProRule" id="PRU00023"/>
    </source>
</evidence>
<accession>A0ABN7VP62</accession>
<comment type="caution">
    <text evidence="5">The sequence shown here is derived from an EMBL/GenBank/DDBJ whole genome shotgun (WGS) entry which is preliminary data.</text>
</comment>
<dbReference type="Pfam" id="PF12796">
    <property type="entry name" value="Ank_2"/>
    <property type="match status" value="3"/>
</dbReference>
<evidence type="ECO:0000256" key="2">
    <source>
        <dbReference type="ARBA" id="ARBA00023043"/>
    </source>
</evidence>
<dbReference type="PANTHER" id="PTHR24166:SF48">
    <property type="entry name" value="PROTEIN VAPYRIN"/>
    <property type="match status" value="1"/>
</dbReference>
<name>A0ABN7VP62_GIGMA</name>
<feature type="coiled-coil region" evidence="4">
    <location>
        <begin position="622"/>
        <end position="703"/>
    </location>
</feature>
<dbReference type="SMART" id="SM00248">
    <property type="entry name" value="ANK"/>
    <property type="match status" value="8"/>
</dbReference>
<evidence type="ECO:0000313" key="6">
    <source>
        <dbReference type="Proteomes" id="UP000789901"/>
    </source>
</evidence>
<dbReference type="InterPro" id="IPR050889">
    <property type="entry name" value="Dendritic_Spine_Reg/Scaffold"/>
</dbReference>
<evidence type="ECO:0000313" key="5">
    <source>
        <dbReference type="EMBL" id="CAG8789442.1"/>
    </source>
</evidence>
<dbReference type="Gene3D" id="1.25.40.20">
    <property type="entry name" value="Ankyrin repeat-containing domain"/>
    <property type="match status" value="3"/>
</dbReference>
<dbReference type="Proteomes" id="UP000789901">
    <property type="component" value="Unassembled WGS sequence"/>
</dbReference>
<dbReference type="PRINTS" id="PR01415">
    <property type="entry name" value="ANKYRIN"/>
</dbReference>
<dbReference type="PROSITE" id="PS50297">
    <property type="entry name" value="ANK_REP_REGION"/>
    <property type="match status" value="5"/>
</dbReference>
<feature type="repeat" description="ANK" evidence="3">
    <location>
        <begin position="108"/>
        <end position="140"/>
    </location>
</feature>
<evidence type="ECO:0000256" key="1">
    <source>
        <dbReference type="ARBA" id="ARBA00022737"/>
    </source>
</evidence>
<feature type="non-terminal residue" evidence="5">
    <location>
        <position position="1"/>
    </location>
</feature>
<dbReference type="InterPro" id="IPR002110">
    <property type="entry name" value="Ankyrin_rpt"/>
</dbReference>
<feature type="repeat" description="ANK" evidence="3">
    <location>
        <begin position="42"/>
        <end position="74"/>
    </location>
</feature>
<feature type="repeat" description="ANK" evidence="3">
    <location>
        <begin position="75"/>
        <end position="107"/>
    </location>
</feature>
<dbReference type="InterPro" id="IPR036770">
    <property type="entry name" value="Ankyrin_rpt-contain_sf"/>
</dbReference>
<gene>
    <name evidence="5" type="ORF">GMARGA_LOCUS21000</name>
</gene>
<keyword evidence="6" id="KW-1185">Reference proteome</keyword>
<keyword evidence="4" id="KW-0175">Coiled coil</keyword>
<evidence type="ECO:0000256" key="4">
    <source>
        <dbReference type="SAM" id="Coils"/>
    </source>
</evidence>
<keyword evidence="1" id="KW-0677">Repeat</keyword>
<dbReference type="SUPFAM" id="SSF48403">
    <property type="entry name" value="Ankyrin repeat"/>
    <property type="match status" value="1"/>
</dbReference>
<protein>
    <submittedName>
        <fullName evidence="5">16144_t:CDS:1</fullName>
    </submittedName>
</protein>
<organism evidence="5 6">
    <name type="scientific">Gigaspora margarita</name>
    <dbReference type="NCBI Taxonomy" id="4874"/>
    <lineage>
        <taxon>Eukaryota</taxon>
        <taxon>Fungi</taxon>
        <taxon>Fungi incertae sedis</taxon>
        <taxon>Mucoromycota</taxon>
        <taxon>Glomeromycotina</taxon>
        <taxon>Glomeromycetes</taxon>
        <taxon>Diversisporales</taxon>
        <taxon>Gigasporaceae</taxon>
        <taxon>Gigaspora</taxon>
    </lineage>
</organism>
<feature type="coiled-coil region" evidence="4">
    <location>
        <begin position="479"/>
        <end position="517"/>
    </location>
</feature>
<dbReference type="PANTHER" id="PTHR24166">
    <property type="entry name" value="ROLLING PEBBLES, ISOFORM B"/>
    <property type="match status" value="1"/>
</dbReference>
<sequence>NEVNYVGKNGRTSLHWAASSGDIFFVVALIENKANVDITDENDQTALHCAAKNGHVEVVETLITNNAKIDATDNNGKTSLHCAAENGCITIVETLIIKNAKVDSTDSNGKTALHYAAEYGHVTIVEALIKNNANANSTDNDHCTPLFYAAKIGHKIIIHILTNNDANLEIANKRNETALDWATENKHLEAVKLLLKVQARIEKMKDFDEQHFNYIFFATTNKYKNVVKLLLEEKISENIILNYTVEYLENIKILLENGANPKYIVDKNNRTPLHWSAFEGNENMVKNLIEKHPNIVNNTDKNEETALYDAIWNGNIKIEDNIQLENFFDQLDYNRLENYSRFEPIHNTITGLVKRLQNLENLNNIDFLPFYQFFLKHIEKYMQSLDNNNNEDKEAVGCLYAWAFNKICNFKFRSEQYLIIDIKRYLDIIDNDIKLWYDASKQKIISEISNKYKKEFNAKVEEAYKIIKNQIKPEMNSINKEIDEKIKLLINETEKLIENTEKNKLTLEKKWEELKKQYILKQTLGILKIISQAMSIAGGPVGVVGDVMKGGTNIAEAFISKNNSNEPRFEISSDIKNTLNQVEDIKIVEQQLQKLSDECSKLPDKLSFVKKSLLNAKEALSNKNSIKILKSVKNELDTAQKRLEEKDQEKELYELVHNFNDRIETIEMALELYYEYQQDKEELDEINNSIKQAEDDIEKLKQYKEIIIFKTIFPMINKMQDDISKMESVIKAKSHVFLDLTKWKVQSSFKKIKHEIQKMTDGFEAQEDITHYIKKLNEGMNTIINIYDHIQDYNDQAMLSKYISDINSQKSIEIKNDELKECIEKLELTIRTNIIKDRFKKATTAFKQWVFPYAYKYLDILDDDNIDSNKIIECLRSLKSEVEGDYVSIKKDDNFLMSEKFDSITRPFFVWKAEKYKQEISKLLEGEEIILNANITESNSKKNAVKFSKIGIKFKSTDDEIQKQIDCELEHFNVKMVHSGNSYYRYCDKFYLIRSDKQGIDLTHSFKMENGKPVSSSKVYDKITEGNLMLSPYTVWKIQLIELNDKASYYKLKNYENEVDLELIGYGEYINQDGGNDSKEEVEKWYENIYKYN</sequence>
<dbReference type="PROSITE" id="PS50088">
    <property type="entry name" value="ANK_REPEAT"/>
    <property type="match status" value="6"/>
</dbReference>
<reference evidence="5 6" key="1">
    <citation type="submission" date="2021-06" db="EMBL/GenBank/DDBJ databases">
        <authorList>
            <person name="Kallberg Y."/>
            <person name="Tangrot J."/>
            <person name="Rosling A."/>
        </authorList>
    </citation>
    <scope>NUCLEOTIDE SEQUENCE [LARGE SCALE GENOMIC DNA]</scope>
    <source>
        <strain evidence="5 6">120-4 pot B 10/14</strain>
    </source>
</reference>
<dbReference type="EMBL" id="CAJVQB010018974">
    <property type="protein sequence ID" value="CAG8789442.1"/>
    <property type="molecule type" value="Genomic_DNA"/>
</dbReference>
<feature type="repeat" description="ANK" evidence="3">
    <location>
        <begin position="9"/>
        <end position="41"/>
    </location>
</feature>
<feature type="repeat" description="ANK" evidence="3">
    <location>
        <begin position="268"/>
        <end position="300"/>
    </location>
</feature>
<keyword evidence="2 3" id="KW-0040">ANK repeat</keyword>
<feature type="repeat" description="ANK" evidence="3">
    <location>
        <begin position="141"/>
        <end position="173"/>
    </location>
</feature>
<proteinExistence type="predicted"/>